<dbReference type="AlphaFoldDB" id="A0A2C9WB95"/>
<name>A0A2C9WB95_MANES</name>
<proteinExistence type="predicted"/>
<accession>A0A2C9WB95</accession>
<organism evidence="2 3">
    <name type="scientific">Manihot esculenta</name>
    <name type="common">Cassava</name>
    <name type="synonym">Jatropha manihot</name>
    <dbReference type="NCBI Taxonomy" id="3983"/>
    <lineage>
        <taxon>Eukaryota</taxon>
        <taxon>Viridiplantae</taxon>
        <taxon>Streptophyta</taxon>
        <taxon>Embryophyta</taxon>
        <taxon>Tracheophyta</taxon>
        <taxon>Spermatophyta</taxon>
        <taxon>Magnoliopsida</taxon>
        <taxon>eudicotyledons</taxon>
        <taxon>Gunneridae</taxon>
        <taxon>Pentapetalae</taxon>
        <taxon>rosids</taxon>
        <taxon>fabids</taxon>
        <taxon>Malpighiales</taxon>
        <taxon>Euphorbiaceae</taxon>
        <taxon>Crotonoideae</taxon>
        <taxon>Manihoteae</taxon>
        <taxon>Manihot</taxon>
    </lineage>
</organism>
<evidence type="ECO:0000313" key="2">
    <source>
        <dbReference type="EMBL" id="OAY56934.1"/>
    </source>
</evidence>
<reference evidence="3" key="1">
    <citation type="journal article" date="2016" name="Nat. Biotechnol.">
        <title>Sequencing wild and cultivated cassava and related species reveals extensive interspecific hybridization and genetic diversity.</title>
        <authorList>
            <person name="Bredeson J.V."/>
            <person name="Lyons J.B."/>
            <person name="Prochnik S.E."/>
            <person name="Wu G.A."/>
            <person name="Ha C.M."/>
            <person name="Edsinger-Gonzales E."/>
            <person name="Grimwood J."/>
            <person name="Schmutz J."/>
            <person name="Rabbi I.Y."/>
            <person name="Egesi C."/>
            <person name="Nauluvula P."/>
            <person name="Lebot V."/>
            <person name="Ndunguru J."/>
            <person name="Mkamilo G."/>
            <person name="Bart R.S."/>
            <person name="Setter T.L."/>
            <person name="Gleadow R.M."/>
            <person name="Kulakow P."/>
            <person name="Ferguson M.E."/>
            <person name="Rounsley S."/>
            <person name="Rokhsar D.S."/>
        </authorList>
    </citation>
    <scope>NUCLEOTIDE SEQUENCE [LARGE SCALE GENOMIC DNA]</scope>
    <source>
        <strain evidence="3">cv. AM560-2</strain>
    </source>
</reference>
<keyword evidence="3" id="KW-1185">Reference proteome</keyword>
<comment type="caution">
    <text evidence="2">The sequence shown here is derived from an EMBL/GenBank/DDBJ whole genome shotgun (WGS) entry which is preliminary data.</text>
</comment>
<sequence>MRGLPALHLLLVVLIVCIARNSCRAAFLQKGNTTSRCEDGHLDECLIAEDFEIEVLMDSYITRILGDKGDPYTDFTLSRSEVKVCKGNQSPSYDHCQCPVYRPHCGKKG</sequence>
<feature type="chain" id="PRO_5012451905" evidence="1">
    <location>
        <begin position="26"/>
        <end position="109"/>
    </location>
</feature>
<keyword evidence="1" id="KW-0732">Signal</keyword>
<dbReference type="EMBL" id="CM004388">
    <property type="protein sequence ID" value="OAY56934.1"/>
    <property type="molecule type" value="Genomic_DNA"/>
</dbReference>
<dbReference type="Proteomes" id="UP000091857">
    <property type="component" value="Chromosome 2"/>
</dbReference>
<gene>
    <name evidence="2" type="ORF">MANES_02G056800v8</name>
</gene>
<evidence type="ECO:0000313" key="3">
    <source>
        <dbReference type="Proteomes" id="UP000091857"/>
    </source>
</evidence>
<feature type="signal peptide" evidence="1">
    <location>
        <begin position="1"/>
        <end position="25"/>
    </location>
</feature>
<evidence type="ECO:0000256" key="1">
    <source>
        <dbReference type="SAM" id="SignalP"/>
    </source>
</evidence>
<protein>
    <submittedName>
        <fullName evidence="2">Uncharacterized protein</fullName>
    </submittedName>
</protein>
<dbReference type="Gramene" id="Manes.02G056800.1.v8.1">
    <property type="protein sequence ID" value="Manes.02G056800.1.v8.1.CDS.1"/>
    <property type="gene ID" value="Manes.02G056800.v8.1"/>
</dbReference>